<gene>
    <name evidence="1" type="ORF">CUV01_14865</name>
</gene>
<dbReference type="SFLD" id="SFLDG01132">
    <property type="entry name" value="C1.5.3:_5'-Nucleotidase_Like"/>
    <property type="match status" value="1"/>
</dbReference>
<dbReference type="CDD" id="cd02604">
    <property type="entry name" value="HAD_5NT"/>
    <property type="match status" value="1"/>
</dbReference>
<dbReference type="AlphaFoldDB" id="A0A2K9ES00"/>
<accession>A0A2K9ES00</accession>
<dbReference type="InterPro" id="IPR006439">
    <property type="entry name" value="HAD-SF_hydro_IA"/>
</dbReference>
<dbReference type="InterPro" id="IPR010237">
    <property type="entry name" value="Pyr-5-nucltdase"/>
</dbReference>
<dbReference type="EMBL" id="CP025408">
    <property type="protein sequence ID" value="AUH34495.1"/>
    <property type="molecule type" value="Genomic_DNA"/>
</dbReference>
<dbReference type="RefSeq" id="WP_101461157.1">
    <property type="nucleotide sequence ID" value="NZ_CP025408.1"/>
</dbReference>
<dbReference type="Gene3D" id="3.40.50.1000">
    <property type="entry name" value="HAD superfamily/HAD-like"/>
    <property type="match status" value="1"/>
</dbReference>
<dbReference type="Proteomes" id="UP000233742">
    <property type="component" value="Chromosome"/>
</dbReference>
<dbReference type="NCBIfam" id="TIGR01509">
    <property type="entry name" value="HAD-SF-IA-v3"/>
    <property type="match status" value="1"/>
</dbReference>
<evidence type="ECO:0000313" key="2">
    <source>
        <dbReference type="Proteomes" id="UP000233742"/>
    </source>
</evidence>
<dbReference type="SFLD" id="SFLDS00003">
    <property type="entry name" value="Haloacid_Dehalogenase"/>
    <property type="match status" value="1"/>
</dbReference>
<dbReference type="SFLD" id="SFLDG01129">
    <property type="entry name" value="C1.5:_HAD__Beta-PGM__Phosphata"/>
    <property type="match status" value="1"/>
</dbReference>
<dbReference type="KEGG" id="paro:CUV01_14865"/>
<dbReference type="PANTHER" id="PTHR12725">
    <property type="entry name" value="HALOACID DEHALOGENASE-LIKE HYDROLASE"/>
    <property type="match status" value="1"/>
</dbReference>
<dbReference type="NCBIfam" id="TIGR01993">
    <property type="entry name" value="Pyr-5-nucltdase"/>
    <property type="match status" value="1"/>
</dbReference>
<protein>
    <submittedName>
        <fullName evidence="1">Pyrimidine 5'-nucleotidase</fullName>
    </submittedName>
</protein>
<proteinExistence type="predicted"/>
<name>A0A2K9ES00_9RHOB</name>
<reference evidence="1 2" key="1">
    <citation type="submission" date="2017-12" db="EMBL/GenBank/DDBJ databases">
        <authorList>
            <person name="Hurst M.R.H."/>
        </authorList>
    </citation>
    <scope>NUCLEOTIDE SEQUENCE [LARGE SCALE GENOMIC DNA]</scope>
    <source>
        <strain evidence="1 2">BM15</strain>
    </source>
</reference>
<organism evidence="1 2">
    <name type="scientific">Paracoccus tegillarcae</name>
    <dbReference type="NCBI Taxonomy" id="1529068"/>
    <lineage>
        <taxon>Bacteria</taxon>
        <taxon>Pseudomonadati</taxon>
        <taxon>Pseudomonadota</taxon>
        <taxon>Alphaproteobacteria</taxon>
        <taxon>Rhodobacterales</taxon>
        <taxon>Paracoccaceae</taxon>
        <taxon>Paracoccus</taxon>
    </lineage>
</organism>
<evidence type="ECO:0000313" key="1">
    <source>
        <dbReference type="EMBL" id="AUH34495.1"/>
    </source>
</evidence>
<dbReference type="InterPro" id="IPR036412">
    <property type="entry name" value="HAD-like_sf"/>
</dbReference>
<keyword evidence="2" id="KW-1185">Reference proteome</keyword>
<dbReference type="Gene3D" id="1.10.150.450">
    <property type="match status" value="1"/>
</dbReference>
<dbReference type="InterPro" id="IPR023214">
    <property type="entry name" value="HAD_sf"/>
</dbReference>
<dbReference type="PANTHER" id="PTHR12725:SF117">
    <property type="entry name" value="HALOACID DEHALOGENASE-LIKE HYDROLASE"/>
    <property type="match status" value="1"/>
</dbReference>
<dbReference type="OrthoDB" id="9803141at2"/>
<dbReference type="Pfam" id="PF00702">
    <property type="entry name" value="Hydrolase"/>
    <property type="match status" value="1"/>
</dbReference>
<dbReference type="SUPFAM" id="SSF56784">
    <property type="entry name" value="HAD-like"/>
    <property type="match status" value="1"/>
</dbReference>
<sequence>MSFADVDTWIFDLDNTLYDPSVALFAQIEQRMTDYVTRQLGVSKEQAARLRDDYWRNHGTTLAGLMSEHGIQPGPYLADVHDIDFSALQPDPALAEAIRALPGRKIVHTNADRAYAIRVLDRRGLMLFDAIWGVEEVDFHPKPDPRAYATVIEAEAFDPARAAFFEDDPRNLQVPHDLGMRTVLVGNGRHGPDELAHDHQHGAHVQHRTDDLTAFLRGLG</sequence>